<accession>A0A8S5RQW2</accession>
<sequence length="60" mass="6801">MAKTPEYTKKAIQNYNNKFDRIAVNLPKGTKNRIKVLTGKSCNAYVSELVVKDLNSLENK</sequence>
<organism evidence="1">
    <name type="scientific">virus sp. ctQ5V6</name>
    <dbReference type="NCBI Taxonomy" id="2825815"/>
    <lineage>
        <taxon>Viruses</taxon>
    </lineage>
</organism>
<name>A0A8S5RQW2_9VIRU</name>
<reference evidence="1" key="1">
    <citation type="journal article" date="2021" name="Proc. Natl. Acad. Sci. U.S.A.">
        <title>A Catalog of Tens of Thousands of Viruses from Human Metagenomes Reveals Hidden Associations with Chronic Diseases.</title>
        <authorList>
            <person name="Tisza M.J."/>
            <person name="Buck C.B."/>
        </authorList>
    </citation>
    <scope>NUCLEOTIDE SEQUENCE</scope>
    <source>
        <strain evidence="1">CtQ5V6</strain>
    </source>
</reference>
<evidence type="ECO:0000313" key="1">
    <source>
        <dbReference type="EMBL" id="DAE33477.1"/>
    </source>
</evidence>
<protein>
    <submittedName>
        <fullName evidence="1">Uncharacterized protein</fullName>
    </submittedName>
</protein>
<proteinExistence type="predicted"/>
<dbReference type="EMBL" id="BK059134">
    <property type="protein sequence ID" value="DAE33477.1"/>
    <property type="molecule type" value="Genomic_DNA"/>
</dbReference>